<reference evidence="1" key="1">
    <citation type="journal article" date="2023" name="IScience">
        <title>Live-bearing cockroach genome reveals convergent evolutionary mechanisms linked to viviparity in insects and beyond.</title>
        <authorList>
            <person name="Fouks B."/>
            <person name="Harrison M.C."/>
            <person name="Mikhailova A.A."/>
            <person name="Marchal E."/>
            <person name="English S."/>
            <person name="Carruthers M."/>
            <person name="Jennings E.C."/>
            <person name="Chiamaka E.L."/>
            <person name="Frigard R.A."/>
            <person name="Pippel M."/>
            <person name="Attardo G.M."/>
            <person name="Benoit J.B."/>
            <person name="Bornberg-Bauer E."/>
            <person name="Tobe S.S."/>
        </authorList>
    </citation>
    <scope>NUCLEOTIDE SEQUENCE</scope>
    <source>
        <strain evidence="1">Stay&amp;Tobe</strain>
    </source>
</reference>
<evidence type="ECO:0000313" key="1">
    <source>
        <dbReference type="EMBL" id="KAJ9594391.1"/>
    </source>
</evidence>
<evidence type="ECO:0000313" key="2">
    <source>
        <dbReference type="Proteomes" id="UP001233999"/>
    </source>
</evidence>
<sequence>NEMRQKYNFYCWQRDYHSMNCNDIGWLNLGHHHQQGCQRMTDMSQFSKKGQSNQQAKWSKHLCFSVSELVVGGNTIMSWNLTEDGSNILLLKPKNCELKEYSK</sequence>
<gene>
    <name evidence="1" type="ORF">L9F63_014181</name>
</gene>
<protein>
    <submittedName>
        <fullName evidence="1">Uncharacterized protein</fullName>
    </submittedName>
</protein>
<reference evidence="1" key="2">
    <citation type="submission" date="2023-05" db="EMBL/GenBank/DDBJ databases">
        <authorList>
            <person name="Fouks B."/>
        </authorList>
    </citation>
    <scope>NUCLEOTIDE SEQUENCE</scope>
    <source>
        <strain evidence="1">Stay&amp;Tobe</strain>
        <tissue evidence="1">Testes</tissue>
    </source>
</reference>
<keyword evidence="2" id="KW-1185">Reference proteome</keyword>
<accession>A0AAD8A971</accession>
<dbReference type="EMBL" id="JASPKZ010003048">
    <property type="protein sequence ID" value="KAJ9594391.1"/>
    <property type="molecule type" value="Genomic_DNA"/>
</dbReference>
<name>A0AAD8A971_DIPPU</name>
<dbReference type="AlphaFoldDB" id="A0AAD8A971"/>
<feature type="non-terminal residue" evidence="1">
    <location>
        <position position="1"/>
    </location>
</feature>
<feature type="non-terminal residue" evidence="1">
    <location>
        <position position="103"/>
    </location>
</feature>
<organism evidence="1 2">
    <name type="scientific">Diploptera punctata</name>
    <name type="common">Pacific beetle cockroach</name>
    <dbReference type="NCBI Taxonomy" id="6984"/>
    <lineage>
        <taxon>Eukaryota</taxon>
        <taxon>Metazoa</taxon>
        <taxon>Ecdysozoa</taxon>
        <taxon>Arthropoda</taxon>
        <taxon>Hexapoda</taxon>
        <taxon>Insecta</taxon>
        <taxon>Pterygota</taxon>
        <taxon>Neoptera</taxon>
        <taxon>Polyneoptera</taxon>
        <taxon>Dictyoptera</taxon>
        <taxon>Blattodea</taxon>
        <taxon>Blaberoidea</taxon>
        <taxon>Blaberidae</taxon>
        <taxon>Diplopterinae</taxon>
        <taxon>Diploptera</taxon>
    </lineage>
</organism>
<dbReference type="Proteomes" id="UP001233999">
    <property type="component" value="Unassembled WGS sequence"/>
</dbReference>
<comment type="caution">
    <text evidence="1">The sequence shown here is derived from an EMBL/GenBank/DDBJ whole genome shotgun (WGS) entry which is preliminary data.</text>
</comment>
<proteinExistence type="predicted"/>